<dbReference type="InterPro" id="IPR008517">
    <property type="entry name" value="GNA1162-like"/>
</dbReference>
<dbReference type="PROSITE" id="PS51257">
    <property type="entry name" value="PROKAR_LIPOPROTEIN"/>
    <property type="match status" value="1"/>
</dbReference>
<protein>
    <recommendedName>
        <fullName evidence="3">Lipoprotein</fullName>
    </recommendedName>
</protein>
<dbReference type="Pfam" id="PF05643">
    <property type="entry name" value="GNA1162-like"/>
    <property type="match status" value="1"/>
</dbReference>
<evidence type="ECO:0000313" key="1">
    <source>
        <dbReference type="EMBL" id="MBB4843108.1"/>
    </source>
</evidence>
<name>A0A840LA87_9BURK</name>
<evidence type="ECO:0000313" key="2">
    <source>
        <dbReference type="Proteomes" id="UP000562027"/>
    </source>
</evidence>
<sequence length="227" mass="23891">MISKVLTQPFRSLGTAAVVLITSALVGCATPPPPHDYTAYRASKPASILVLPPLNQTPDVDATYGVLAQMTLPLAESGYYVLPVSLVDETLRQNGMTSPADVHQIRTAKLNEIFGADAGLYLSVKRYGSVYTVLSSDTVVEVQARLVDLRSGVELWTGSASASSAEQSGGNQGGLVGMLVKAVIDQIVASTTDRSFQIAGITGQRLLTAGRPNGLLYGPRSPNYGKP</sequence>
<dbReference type="EMBL" id="JACHLP010000003">
    <property type="protein sequence ID" value="MBB4843108.1"/>
    <property type="molecule type" value="Genomic_DNA"/>
</dbReference>
<dbReference type="Gene3D" id="3.40.50.10610">
    <property type="entry name" value="ABC-type transport auxiliary lipoprotein component"/>
    <property type="match status" value="1"/>
</dbReference>
<reference evidence="1 2" key="1">
    <citation type="submission" date="2020-08" db="EMBL/GenBank/DDBJ databases">
        <title>Functional genomics of gut bacteria from endangered species of beetles.</title>
        <authorList>
            <person name="Carlos-Shanley C."/>
        </authorList>
    </citation>
    <scope>NUCLEOTIDE SEQUENCE [LARGE SCALE GENOMIC DNA]</scope>
    <source>
        <strain evidence="1 2">S00239</strain>
    </source>
</reference>
<comment type="caution">
    <text evidence="1">The sequence shown here is derived from an EMBL/GenBank/DDBJ whole genome shotgun (WGS) entry which is preliminary data.</text>
</comment>
<dbReference type="Proteomes" id="UP000562027">
    <property type="component" value="Unassembled WGS sequence"/>
</dbReference>
<keyword evidence="2" id="KW-1185">Reference proteome</keyword>
<dbReference type="RefSeq" id="WP_184298085.1">
    <property type="nucleotide sequence ID" value="NZ_JACHLP010000003.1"/>
</dbReference>
<accession>A0A840LA87</accession>
<gene>
    <name evidence="1" type="ORF">HNP55_001627</name>
</gene>
<evidence type="ECO:0008006" key="3">
    <source>
        <dbReference type="Google" id="ProtNLM"/>
    </source>
</evidence>
<proteinExistence type="predicted"/>
<organism evidence="1 2">
    <name type="scientific">Roseateles oligotrophus</name>
    <dbReference type="NCBI Taxonomy" id="1769250"/>
    <lineage>
        <taxon>Bacteria</taxon>
        <taxon>Pseudomonadati</taxon>
        <taxon>Pseudomonadota</taxon>
        <taxon>Betaproteobacteria</taxon>
        <taxon>Burkholderiales</taxon>
        <taxon>Sphaerotilaceae</taxon>
        <taxon>Roseateles</taxon>
    </lineage>
</organism>
<dbReference type="AlphaFoldDB" id="A0A840LA87"/>